<name>A0A0S2M1P0_9MICC</name>
<dbReference type="InterPro" id="IPR001584">
    <property type="entry name" value="Integrase_cat-core"/>
</dbReference>
<gene>
    <name evidence="7" type="ORF">AS189_15835</name>
</gene>
<dbReference type="Pfam" id="PF13936">
    <property type="entry name" value="HTH_38"/>
    <property type="match status" value="1"/>
</dbReference>
<protein>
    <recommendedName>
        <fullName evidence="6">Integrase catalytic domain-containing protein</fullName>
    </recommendedName>
</protein>
<keyword evidence="4" id="KW-0238">DNA-binding</keyword>
<organism evidence="7 8">
    <name type="scientific">Arthrobacter alpinus</name>
    <dbReference type="NCBI Taxonomy" id="656366"/>
    <lineage>
        <taxon>Bacteria</taxon>
        <taxon>Bacillati</taxon>
        <taxon>Actinomycetota</taxon>
        <taxon>Actinomycetes</taxon>
        <taxon>Micrococcales</taxon>
        <taxon>Micrococcaceae</taxon>
        <taxon>Arthrobacter</taxon>
    </lineage>
</organism>
<keyword evidence="3" id="KW-0815">Transposition</keyword>
<dbReference type="InterPro" id="IPR025246">
    <property type="entry name" value="IS30-like_HTH"/>
</dbReference>
<dbReference type="PANTHER" id="PTHR10948">
    <property type="entry name" value="TRANSPOSASE"/>
    <property type="match status" value="1"/>
</dbReference>
<dbReference type="GO" id="GO:0015074">
    <property type="term" value="P:DNA integration"/>
    <property type="evidence" value="ECO:0007669"/>
    <property type="project" value="InterPro"/>
</dbReference>
<dbReference type="PROSITE" id="PS50994">
    <property type="entry name" value="INTEGRASE"/>
    <property type="match status" value="1"/>
</dbReference>
<dbReference type="InterPro" id="IPR001598">
    <property type="entry name" value="Transposase_IS30_CS"/>
</dbReference>
<evidence type="ECO:0000256" key="4">
    <source>
        <dbReference type="ARBA" id="ARBA00023125"/>
    </source>
</evidence>
<dbReference type="PANTHER" id="PTHR10948:SF23">
    <property type="entry name" value="TRANSPOSASE INSI FOR INSERTION SEQUENCE ELEMENT IS30A-RELATED"/>
    <property type="match status" value="1"/>
</dbReference>
<evidence type="ECO:0000313" key="8">
    <source>
        <dbReference type="Proteomes" id="UP000059574"/>
    </source>
</evidence>
<dbReference type="Pfam" id="PF00665">
    <property type="entry name" value="rve"/>
    <property type="match status" value="1"/>
</dbReference>
<sequence>MAKYSILFRPDLLQVFWAGMQAGDFITDAVIPINTSRRTGRTVLAAAGGVRPRRGRNLKGRCLTFAQREEIAILYAQGQSLRAIGEVIGRSDSTVSRELRRNTKPGTAYRATSAHMLAYERASRPKPAKLHTNMALRTVVEEDLAKKYSPEQIAGRLRVQFPDQKEMRVSPETIYQSLYVQSRGALNRDLTACLRTGRAVRRPSRKAGQRKNRIPDMINISQRPPEVEDRAVPGHWEGDLIIGKGNQTAIGTLVERTTNYTMLVHLPDGYKAEQMREALTAKIKTLPQALRHSLTWDQGIEMQDWKTVKMDTGIDIYFCDPHSPWQRGINENTNGLLRQYFPKGTDLSIHSAQDLDWVAAELNDRPRKRLEFKKPIELIEPLLLQ</sequence>
<evidence type="ECO:0000259" key="6">
    <source>
        <dbReference type="PROSITE" id="PS50994"/>
    </source>
</evidence>
<dbReference type="InterPro" id="IPR036397">
    <property type="entry name" value="RNaseH_sf"/>
</dbReference>
<keyword evidence="5" id="KW-0233">DNA recombination</keyword>
<reference evidence="8" key="1">
    <citation type="submission" date="2015-11" db="EMBL/GenBank/DDBJ databases">
        <authorList>
            <person name="Kumar R."/>
            <person name="Singh D."/>
            <person name="Swarnkar M.K."/>
            <person name="Singh A.K."/>
            <person name="Kumar S."/>
        </authorList>
    </citation>
    <scope>NUCLEOTIDE SEQUENCE [LARGE SCALE GENOMIC DNA]</scope>
    <source>
        <strain evidence="8">ERGS4:06</strain>
    </source>
</reference>
<dbReference type="PROSITE" id="PS01043">
    <property type="entry name" value="TRANSPOSASE_IS30"/>
    <property type="match status" value="1"/>
</dbReference>
<evidence type="ECO:0000256" key="5">
    <source>
        <dbReference type="ARBA" id="ARBA00023172"/>
    </source>
</evidence>
<dbReference type="Gene3D" id="1.10.10.60">
    <property type="entry name" value="Homeodomain-like"/>
    <property type="match status" value="1"/>
</dbReference>
<evidence type="ECO:0000256" key="1">
    <source>
        <dbReference type="ARBA" id="ARBA00002190"/>
    </source>
</evidence>
<dbReference type="GO" id="GO:0006313">
    <property type="term" value="P:DNA transposition"/>
    <property type="evidence" value="ECO:0007669"/>
    <property type="project" value="InterPro"/>
</dbReference>
<evidence type="ECO:0000256" key="3">
    <source>
        <dbReference type="ARBA" id="ARBA00022578"/>
    </source>
</evidence>
<comment type="similarity">
    <text evidence="2">Belongs to the transposase IS30 family.</text>
</comment>
<dbReference type="Gene3D" id="3.30.420.10">
    <property type="entry name" value="Ribonuclease H-like superfamily/Ribonuclease H"/>
    <property type="match status" value="1"/>
</dbReference>
<feature type="domain" description="Integrase catalytic" evidence="6">
    <location>
        <begin position="220"/>
        <end position="383"/>
    </location>
</feature>
<dbReference type="GO" id="GO:0005829">
    <property type="term" value="C:cytosol"/>
    <property type="evidence" value="ECO:0007669"/>
    <property type="project" value="TreeGrafter"/>
</dbReference>
<dbReference type="Proteomes" id="UP000059574">
    <property type="component" value="Chromosome"/>
</dbReference>
<comment type="function">
    <text evidence="1">Required for the transposition of the insertion element.</text>
</comment>
<evidence type="ECO:0000256" key="2">
    <source>
        <dbReference type="ARBA" id="ARBA00006363"/>
    </source>
</evidence>
<dbReference type="GO" id="GO:0004803">
    <property type="term" value="F:transposase activity"/>
    <property type="evidence" value="ECO:0007669"/>
    <property type="project" value="InterPro"/>
</dbReference>
<reference evidence="7 8" key="2">
    <citation type="journal article" date="2016" name="J. Biotechnol.">
        <title>Complete genome sequence of Arthrobacter alpinus ERGS4:06, a yellow pigmented bacterium tolerant to cold and radiations isolated from Sikkim Himalaya.</title>
        <authorList>
            <person name="Kumar R."/>
            <person name="Singh D."/>
            <person name="Swarnkar M.K."/>
            <person name="Singh A.K."/>
            <person name="Kumar S."/>
        </authorList>
    </citation>
    <scope>NUCLEOTIDE SEQUENCE [LARGE SCALE GENOMIC DNA]</scope>
    <source>
        <strain evidence="7 8">ERGS4:06</strain>
    </source>
</reference>
<dbReference type="InterPro" id="IPR053392">
    <property type="entry name" value="Transposase_IS30-like"/>
</dbReference>
<proteinExistence type="inferred from homology"/>
<dbReference type="EMBL" id="CP013200">
    <property type="protein sequence ID" value="ALO67683.1"/>
    <property type="molecule type" value="Genomic_DNA"/>
</dbReference>
<dbReference type="InterPro" id="IPR051917">
    <property type="entry name" value="Transposase-Integrase"/>
</dbReference>
<dbReference type="SUPFAM" id="SSF53098">
    <property type="entry name" value="Ribonuclease H-like"/>
    <property type="match status" value="1"/>
</dbReference>
<dbReference type="NCBIfam" id="NF033563">
    <property type="entry name" value="transpos_IS30"/>
    <property type="match status" value="1"/>
</dbReference>
<evidence type="ECO:0000313" key="7">
    <source>
        <dbReference type="EMBL" id="ALO67683.1"/>
    </source>
</evidence>
<dbReference type="GO" id="GO:0003677">
    <property type="term" value="F:DNA binding"/>
    <property type="evidence" value="ECO:0007669"/>
    <property type="project" value="UniProtKB-KW"/>
</dbReference>
<accession>A0A0S2M1P0</accession>
<dbReference type="InterPro" id="IPR012337">
    <property type="entry name" value="RNaseH-like_sf"/>
</dbReference>
<dbReference type="AlphaFoldDB" id="A0A0S2M1P0"/>